<dbReference type="PANTHER" id="PTHR36595">
    <property type="entry name" value="TRANSMEMBRANE PROTEIN"/>
    <property type="match status" value="1"/>
</dbReference>
<evidence type="ECO:0000313" key="4">
    <source>
        <dbReference type="Proteomes" id="UP000233837"/>
    </source>
</evidence>
<keyword evidence="2" id="KW-1133">Transmembrane helix</keyword>
<keyword evidence="2" id="KW-0472">Membrane</keyword>
<evidence type="ECO:0000256" key="2">
    <source>
        <dbReference type="SAM" id="Phobius"/>
    </source>
</evidence>
<dbReference type="Proteomes" id="UP000233837">
    <property type="component" value="Unassembled WGS sequence"/>
</dbReference>
<evidence type="ECO:0000256" key="1">
    <source>
        <dbReference type="SAM" id="MobiDB-lite"/>
    </source>
</evidence>
<keyword evidence="2" id="KW-0812">Transmembrane</keyword>
<dbReference type="PANTHER" id="PTHR36595:SF1">
    <property type="entry name" value="TRANSMEMBRANE PROTEIN"/>
    <property type="match status" value="1"/>
</dbReference>
<reference evidence="3 4" key="2">
    <citation type="journal article" date="2017" name="Nature">
        <title>The Apostasia genome and the evolution of orchids.</title>
        <authorList>
            <person name="Zhang G.Q."/>
            <person name="Liu K.W."/>
            <person name="Li Z."/>
            <person name="Lohaus R."/>
            <person name="Hsiao Y.Y."/>
            <person name="Niu S.C."/>
            <person name="Wang J.Y."/>
            <person name="Lin Y.C."/>
            <person name="Xu Q."/>
            <person name="Chen L.J."/>
            <person name="Yoshida K."/>
            <person name="Fujiwara S."/>
            <person name="Wang Z.W."/>
            <person name="Zhang Y.Q."/>
            <person name="Mitsuda N."/>
            <person name="Wang M."/>
            <person name="Liu G.H."/>
            <person name="Pecoraro L."/>
            <person name="Huang H.X."/>
            <person name="Xiao X.J."/>
            <person name="Lin M."/>
            <person name="Wu X.Y."/>
            <person name="Wu W.L."/>
            <person name="Chen Y.Y."/>
            <person name="Chang S.B."/>
            <person name="Sakamoto S."/>
            <person name="Ohme-Takagi M."/>
            <person name="Yagi M."/>
            <person name="Zeng S.J."/>
            <person name="Shen C.Y."/>
            <person name="Yeh C.M."/>
            <person name="Luo Y.B."/>
            <person name="Tsai W.C."/>
            <person name="Van de Peer Y."/>
            <person name="Liu Z.J."/>
        </authorList>
    </citation>
    <scope>NUCLEOTIDE SEQUENCE [LARGE SCALE GENOMIC DNA]</scope>
    <source>
        <tissue evidence="3">The whole plant</tissue>
    </source>
</reference>
<sequence>MLYKAVELSSPFVKESFGAFCLCNFIVALLLLLSFGRGTAAVRIYDEPKEAACKELDEEPEKPEKPVKATMARDEMEVNTSIKKDDNGEEDEVEDDEELMRRAEEFIQKMVGVWKVEQQIQRSQFVTNSTNRMSHKFLVE</sequence>
<feature type="transmembrane region" description="Helical" evidence="2">
    <location>
        <begin position="17"/>
        <end position="35"/>
    </location>
</feature>
<protein>
    <submittedName>
        <fullName evidence="3">Uncharacterized protein</fullName>
    </submittedName>
</protein>
<gene>
    <name evidence="3" type="ORF">MA16_Dca020420</name>
</gene>
<dbReference type="AlphaFoldDB" id="A0A2I0VB60"/>
<proteinExistence type="predicted"/>
<evidence type="ECO:0000313" key="3">
    <source>
        <dbReference type="EMBL" id="PKU60648.1"/>
    </source>
</evidence>
<dbReference type="EMBL" id="KZ503900">
    <property type="protein sequence ID" value="PKU60648.1"/>
    <property type="molecule type" value="Genomic_DNA"/>
</dbReference>
<name>A0A2I0VB60_9ASPA</name>
<organism evidence="3 4">
    <name type="scientific">Dendrobium catenatum</name>
    <dbReference type="NCBI Taxonomy" id="906689"/>
    <lineage>
        <taxon>Eukaryota</taxon>
        <taxon>Viridiplantae</taxon>
        <taxon>Streptophyta</taxon>
        <taxon>Embryophyta</taxon>
        <taxon>Tracheophyta</taxon>
        <taxon>Spermatophyta</taxon>
        <taxon>Magnoliopsida</taxon>
        <taxon>Liliopsida</taxon>
        <taxon>Asparagales</taxon>
        <taxon>Orchidaceae</taxon>
        <taxon>Epidendroideae</taxon>
        <taxon>Malaxideae</taxon>
        <taxon>Dendrobiinae</taxon>
        <taxon>Dendrobium</taxon>
    </lineage>
</organism>
<feature type="region of interest" description="Disordered" evidence="1">
    <location>
        <begin position="54"/>
        <end position="95"/>
    </location>
</feature>
<keyword evidence="4" id="KW-1185">Reference proteome</keyword>
<accession>A0A2I0VB60</accession>
<reference evidence="3 4" key="1">
    <citation type="journal article" date="2016" name="Sci. Rep.">
        <title>The Dendrobium catenatum Lindl. genome sequence provides insights into polysaccharide synthase, floral development and adaptive evolution.</title>
        <authorList>
            <person name="Zhang G.Q."/>
            <person name="Xu Q."/>
            <person name="Bian C."/>
            <person name="Tsai W.C."/>
            <person name="Yeh C.M."/>
            <person name="Liu K.W."/>
            <person name="Yoshida K."/>
            <person name="Zhang L.S."/>
            <person name="Chang S.B."/>
            <person name="Chen F."/>
            <person name="Shi Y."/>
            <person name="Su Y.Y."/>
            <person name="Zhang Y.Q."/>
            <person name="Chen L.J."/>
            <person name="Yin Y."/>
            <person name="Lin M."/>
            <person name="Huang H."/>
            <person name="Deng H."/>
            <person name="Wang Z.W."/>
            <person name="Zhu S.L."/>
            <person name="Zhao X."/>
            <person name="Deng C."/>
            <person name="Niu S.C."/>
            <person name="Huang J."/>
            <person name="Wang M."/>
            <person name="Liu G.H."/>
            <person name="Yang H.J."/>
            <person name="Xiao X.J."/>
            <person name="Hsiao Y.Y."/>
            <person name="Wu W.L."/>
            <person name="Chen Y.Y."/>
            <person name="Mitsuda N."/>
            <person name="Ohme-Takagi M."/>
            <person name="Luo Y.B."/>
            <person name="Van de Peer Y."/>
            <person name="Liu Z.J."/>
        </authorList>
    </citation>
    <scope>NUCLEOTIDE SEQUENCE [LARGE SCALE GENOMIC DNA]</scope>
    <source>
        <tissue evidence="3">The whole plant</tissue>
    </source>
</reference>
<feature type="compositionally biased region" description="Basic and acidic residues" evidence="1">
    <location>
        <begin position="62"/>
        <end position="86"/>
    </location>
</feature>